<dbReference type="OrthoDB" id="881122at2"/>
<accession>A0A4Q9YY23</accession>
<dbReference type="AlphaFoldDB" id="A0A4Q9YY23"/>
<sequence>MIKKLIFITALALSSFIAKAQVSDYSFQDNGSSFPYLSASGAPVTEHIVNDDVVSPAVVSLPFTFKFGGVNQNSLGISENGFVWFGPAQPNEVSLTNPLTNSQLDLVQGIISAAGIDLHPINTNLAQTKISTAVLGQAPNRVFVVEWYGTARIETIDDPTKTDIIDFQIRLSETTNKVDIVYGRTILNANFTSYLEVGLKTTDVDFNTRTTVNTLWSATLRGTVIDEKCKLSTLSKPAFGQRFSWTANTLSSADFDLNKVVVYPVPATTALTVQGWPNTGFEYVIFDMSGRNMLQGNTEQNTLSVDSLAAGHYVISIKSGDLALHRKFVKIQ</sequence>
<evidence type="ECO:0000313" key="5">
    <source>
        <dbReference type="Proteomes" id="UP000293300"/>
    </source>
</evidence>
<dbReference type="RefSeq" id="WP_131476485.1">
    <property type="nucleotide sequence ID" value="NZ_SJPE01000012.1"/>
</dbReference>
<evidence type="ECO:0000259" key="3">
    <source>
        <dbReference type="Pfam" id="PF18962"/>
    </source>
</evidence>
<dbReference type="Pfam" id="PF18962">
    <property type="entry name" value="Por_Secre_tail"/>
    <property type="match status" value="1"/>
</dbReference>
<evidence type="ECO:0000256" key="1">
    <source>
        <dbReference type="ARBA" id="ARBA00022729"/>
    </source>
</evidence>
<proteinExistence type="predicted"/>
<evidence type="ECO:0000313" key="4">
    <source>
        <dbReference type="EMBL" id="TBX66997.1"/>
    </source>
</evidence>
<protein>
    <submittedName>
        <fullName evidence="4">T9SS type A sorting domain-containing protein</fullName>
    </submittedName>
</protein>
<dbReference type="Proteomes" id="UP000293300">
    <property type="component" value="Unassembled WGS sequence"/>
</dbReference>
<comment type="caution">
    <text evidence="4">The sequence shown here is derived from an EMBL/GenBank/DDBJ whole genome shotgun (WGS) entry which is preliminary data.</text>
</comment>
<reference evidence="4 5" key="1">
    <citation type="submission" date="2019-02" db="EMBL/GenBank/DDBJ databases">
        <title>Flavobacterium sp. RD-2-33 isolated from forest soil.</title>
        <authorList>
            <person name="Chaudhary D.K."/>
        </authorList>
    </citation>
    <scope>NUCLEOTIDE SEQUENCE [LARGE SCALE GENOMIC DNA]</scope>
    <source>
        <strain evidence="4 5">RD-2-33</strain>
    </source>
</reference>
<name>A0A4Q9YY23_9FLAO</name>
<feature type="chain" id="PRO_5020247472" evidence="2">
    <location>
        <begin position="21"/>
        <end position="332"/>
    </location>
</feature>
<dbReference type="NCBIfam" id="TIGR04183">
    <property type="entry name" value="Por_Secre_tail"/>
    <property type="match status" value="1"/>
</dbReference>
<organism evidence="4 5">
    <name type="scientific">Flavobacterium silvisoli</name>
    <dbReference type="NCBI Taxonomy" id="2529433"/>
    <lineage>
        <taxon>Bacteria</taxon>
        <taxon>Pseudomonadati</taxon>
        <taxon>Bacteroidota</taxon>
        <taxon>Flavobacteriia</taxon>
        <taxon>Flavobacteriales</taxon>
        <taxon>Flavobacteriaceae</taxon>
        <taxon>Flavobacterium</taxon>
    </lineage>
</organism>
<evidence type="ECO:0000256" key="2">
    <source>
        <dbReference type="SAM" id="SignalP"/>
    </source>
</evidence>
<feature type="domain" description="Secretion system C-terminal sorting" evidence="3">
    <location>
        <begin position="262"/>
        <end position="329"/>
    </location>
</feature>
<keyword evidence="1 2" id="KW-0732">Signal</keyword>
<feature type="signal peptide" evidence="2">
    <location>
        <begin position="1"/>
        <end position="20"/>
    </location>
</feature>
<keyword evidence="5" id="KW-1185">Reference proteome</keyword>
<gene>
    <name evidence="4" type="ORF">EZL74_10070</name>
</gene>
<dbReference type="EMBL" id="SJPE01000012">
    <property type="protein sequence ID" value="TBX66997.1"/>
    <property type="molecule type" value="Genomic_DNA"/>
</dbReference>
<dbReference type="InterPro" id="IPR026444">
    <property type="entry name" value="Secre_tail"/>
</dbReference>